<dbReference type="Proteomes" id="UP001175226">
    <property type="component" value="Unassembled WGS sequence"/>
</dbReference>
<protein>
    <submittedName>
        <fullName evidence="2">Uncharacterized protein</fullName>
    </submittedName>
</protein>
<name>A0AA39JK08_9AGAR</name>
<comment type="caution">
    <text evidence="2">The sequence shown here is derived from an EMBL/GenBank/DDBJ whole genome shotgun (WGS) entry which is preliminary data.</text>
</comment>
<sequence>MSNLDEIFTPDQLSFIDGWPGYRQAKLGLEGETVHVLLQRLVLAYLDWYPFETEEADLDWHTSRERLALFCAPRTTTTVISSDTSSAPPSSSPPSSPSPFFRHANLAPEQSPDRGVATPEKSIGISQYKPETGCGGSVPRMVPITFEDWVIHVDESWGTRPRTWQEVRRQDFVDEVSGRAAHLPGWSLI</sequence>
<organism evidence="2 3">
    <name type="scientific">Armillaria borealis</name>
    <dbReference type="NCBI Taxonomy" id="47425"/>
    <lineage>
        <taxon>Eukaryota</taxon>
        <taxon>Fungi</taxon>
        <taxon>Dikarya</taxon>
        <taxon>Basidiomycota</taxon>
        <taxon>Agaricomycotina</taxon>
        <taxon>Agaricomycetes</taxon>
        <taxon>Agaricomycetidae</taxon>
        <taxon>Agaricales</taxon>
        <taxon>Marasmiineae</taxon>
        <taxon>Physalacriaceae</taxon>
        <taxon>Armillaria</taxon>
    </lineage>
</organism>
<evidence type="ECO:0000313" key="2">
    <source>
        <dbReference type="EMBL" id="KAK0444171.1"/>
    </source>
</evidence>
<accession>A0AA39JK08</accession>
<reference evidence="2" key="1">
    <citation type="submission" date="2023-06" db="EMBL/GenBank/DDBJ databases">
        <authorList>
            <consortium name="Lawrence Berkeley National Laboratory"/>
            <person name="Ahrendt S."/>
            <person name="Sahu N."/>
            <person name="Indic B."/>
            <person name="Wong-Bajracharya J."/>
            <person name="Merenyi Z."/>
            <person name="Ke H.-M."/>
            <person name="Monk M."/>
            <person name="Kocsube S."/>
            <person name="Drula E."/>
            <person name="Lipzen A."/>
            <person name="Balint B."/>
            <person name="Henrissat B."/>
            <person name="Andreopoulos B."/>
            <person name="Martin F.M."/>
            <person name="Harder C.B."/>
            <person name="Rigling D."/>
            <person name="Ford K.L."/>
            <person name="Foster G.D."/>
            <person name="Pangilinan J."/>
            <person name="Papanicolaou A."/>
            <person name="Barry K."/>
            <person name="LaButti K."/>
            <person name="Viragh M."/>
            <person name="Koriabine M."/>
            <person name="Yan M."/>
            <person name="Riley R."/>
            <person name="Champramary S."/>
            <person name="Plett K.L."/>
            <person name="Tsai I.J."/>
            <person name="Slot J."/>
            <person name="Sipos G."/>
            <person name="Plett J."/>
            <person name="Nagy L.G."/>
            <person name="Grigoriev I.V."/>
        </authorList>
    </citation>
    <scope>NUCLEOTIDE SEQUENCE</scope>
    <source>
        <strain evidence="2">FPL87.14</strain>
    </source>
</reference>
<feature type="compositionally biased region" description="Low complexity" evidence="1">
    <location>
        <begin position="79"/>
        <end position="89"/>
    </location>
</feature>
<evidence type="ECO:0000313" key="3">
    <source>
        <dbReference type="Proteomes" id="UP001175226"/>
    </source>
</evidence>
<keyword evidence="3" id="KW-1185">Reference proteome</keyword>
<proteinExistence type="predicted"/>
<gene>
    <name evidence="2" type="ORF">EV421DRAFT_1903279</name>
</gene>
<dbReference type="EMBL" id="JAUEPT010000020">
    <property type="protein sequence ID" value="KAK0444171.1"/>
    <property type="molecule type" value="Genomic_DNA"/>
</dbReference>
<dbReference type="AlphaFoldDB" id="A0AA39JK08"/>
<evidence type="ECO:0000256" key="1">
    <source>
        <dbReference type="SAM" id="MobiDB-lite"/>
    </source>
</evidence>
<feature type="region of interest" description="Disordered" evidence="1">
    <location>
        <begin position="79"/>
        <end position="101"/>
    </location>
</feature>